<dbReference type="InterPro" id="IPR012944">
    <property type="entry name" value="SusD_RagB_dom"/>
</dbReference>
<dbReference type="STRING" id="228958.SAMN04488007_3284"/>
<dbReference type="AlphaFoldDB" id="A0A1M6TMV4"/>
<comment type="similarity">
    <text evidence="2">Belongs to the SusD family.</text>
</comment>
<evidence type="ECO:0000256" key="5">
    <source>
        <dbReference type="ARBA" id="ARBA00023237"/>
    </source>
</evidence>
<dbReference type="EMBL" id="FQZX01000003">
    <property type="protein sequence ID" value="SHK58118.1"/>
    <property type="molecule type" value="Genomic_DNA"/>
</dbReference>
<evidence type="ECO:0000256" key="1">
    <source>
        <dbReference type="ARBA" id="ARBA00004442"/>
    </source>
</evidence>
<evidence type="ECO:0000259" key="8">
    <source>
        <dbReference type="Pfam" id="PF14322"/>
    </source>
</evidence>
<name>A0A1M6TMV4_9FLAO</name>
<proteinExistence type="inferred from homology"/>
<protein>
    <submittedName>
        <fullName evidence="9">Starch-binding associating with outer membrane</fullName>
    </submittedName>
</protein>
<feature type="signal peptide" evidence="6">
    <location>
        <begin position="1"/>
        <end position="19"/>
    </location>
</feature>
<dbReference type="Pfam" id="PF07980">
    <property type="entry name" value="SusD_RagB"/>
    <property type="match status" value="1"/>
</dbReference>
<evidence type="ECO:0000259" key="7">
    <source>
        <dbReference type="Pfam" id="PF07980"/>
    </source>
</evidence>
<evidence type="ECO:0000313" key="10">
    <source>
        <dbReference type="Proteomes" id="UP000184314"/>
    </source>
</evidence>
<dbReference type="InterPro" id="IPR011990">
    <property type="entry name" value="TPR-like_helical_dom_sf"/>
</dbReference>
<evidence type="ECO:0000256" key="2">
    <source>
        <dbReference type="ARBA" id="ARBA00006275"/>
    </source>
</evidence>
<dbReference type="InterPro" id="IPR033985">
    <property type="entry name" value="SusD-like_N"/>
</dbReference>
<evidence type="ECO:0000256" key="4">
    <source>
        <dbReference type="ARBA" id="ARBA00023136"/>
    </source>
</evidence>
<sequence length="562" mass="61803">MKKKIIYLFSLFAALSACSDDFTEQPAIGALSDAAVQNEDGVELLLIGAYSTLDGIRNNLSGNGFAASGDNWWFDVLADDAHKGSTDGDQAELFEMETYNWTTGNPYVLGKWSSTFAGVNRSNAVIALIATIEDADLTGKLAEARFLRGHFNFELQRIYGNVPYISEENYANTEFNQPNPGPIWDQIEADFQFAVDNLPATQAQSGRPSSWAAKAYLGKVHLQQSEWAPALALFEEIINDGPYALNSEFVANWESAGENSSEAVFAIQFTADDAVSYNGNIGGVLNFPNPGPFGSCCGFYQPSQDLVNAFQTDGSGLPLLDTFNQTDVANDYGKEDDEAFTLHTGPLDPRLDYTVGRRGIDYNRYGTFPGHSWIRATFSDISGPYLPAKNVYQSGDTDNQGSGAWGQQHAGINYHIIRYADVLLMGAEAAVETNDLASALTWTNLVRNRAKNMTYIQDETGEVDAANYEIEPYTAFASQDFARKAVRHERRLELSMEGHRLFDLRRWGNAASVMNEYITNESRTIPNFGTKANTVEAKHDILPIPLNAIDLSGGILQQNPGY</sequence>
<dbReference type="GO" id="GO:0009279">
    <property type="term" value="C:cell outer membrane"/>
    <property type="evidence" value="ECO:0007669"/>
    <property type="project" value="UniProtKB-SubCell"/>
</dbReference>
<dbReference type="RefSeq" id="WP_073246227.1">
    <property type="nucleotide sequence ID" value="NZ_FQZX01000003.1"/>
</dbReference>
<dbReference type="SUPFAM" id="SSF48452">
    <property type="entry name" value="TPR-like"/>
    <property type="match status" value="1"/>
</dbReference>
<feature type="domain" description="RagB/SusD" evidence="7">
    <location>
        <begin position="262"/>
        <end position="562"/>
    </location>
</feature>
<reference evidence="10" key="1">
    <citation type="submission" date="2016-11" db="EMBL/GenBank/DDBJ databases">
        <authorList>
            <person name="Varghese N."/>
            <person name="Submissions S."/>
        </authorList>
    </citation>
    <scope>NUCLEOTIDE SEQUENCE [LARGE SCALE GENOMIC DNA]</scope>
    <source>
        <strain evidence="10">DSM 16478</strain>
    </source>
</reference>
<evidence type="ECO:0000256" key="3">
    <source>
        <dbReference type="ARBA" id="ARBA00022729"/>
    </source>
</evidence>
<keyword evidence="5" id="KW-0998">Cell outer membrane</keyword>
<evidence type="ECO:0000256" key="6">
    <source>
        <dbReference type="SAM" id="SignalP"/>
    </source>
</evidence>
<keyword evidence="3 6" id="KW-0732">Signal</keyword>
<gene>
    <name evidence="9" type="ORF">SAMN04488007_3284</name>
</gene>
<evidence type="ECO:0000313" key="9">
    <source>
        <dbReference type="EMBL" id="SHK58118.1"/>
    </source>
</evidence>
<feature type="chain" id="PRO_5012387146" evidence="6">
    <location>
        <begin position="20"/>
        <end position="562"/>
    </location>
</feature>
<dbReference type="OrthoDB" id="5694214at2"/>
<accession>A0A1M6TMV4</accession>
<feature type="domain" description="SusD-like N-terminal" evidence="8">
    <location>
        <begin position="90"/>
        <end position="222"/>
    </location>
</feature>
<dbReference type="PROSITE" id="PS51257">
    <property type="entry name" value="PROKAR_LIPOPROTEIN"/>
    <property type="match status" value="1"/>
</dbReference>
<dbReference type="Pfam" id="PF14322">
    <property type="entry name" value="SusD-like_3"/>
    <property type="match status" value="1"/>
</dbReference>
<keyword evidence="10" id="KW-1185">Reference proteome</keyword>
<keyword evidence="4" id="KW-0472">Membrane</keyword>
<organism evidence="9 10">
    <name type="scientific">Maribacter aquivivus</name>
    <dbReference type="NCBI Taxonomy" id="228958"/>
    <lineage>
        <taxon>Bacteria</taxon>
        <taxon>Pseudomonadati</taxon>
        <taxon>Bacteroidota</taxon>
        <taxon>Flavobacteriia</taxon>
        <taxon>Flavobacteriales</taxon>
        <taxon>Flavobacteriaceae</taxon>
        <taxon>Maribacter</taxon>
    </lineage>
</organism>
<dbReference type="Gene3D" id="1.25.40.390">
    <property type="match status" value="1"/>
</dbReference>
<comment type="subcellular location">
    <subcellularLocation>
        <location evidence="1">Cell outer membrane</location>
    </subcellularLocation>
</comment>
<dbReference type="Proteomes" id="UP000184314">
    <property type="component" value="Unassembled WGS sequence"/>
</dbReference>